<feature type="domain" description="Major facilitator superfamily (MFS) profile" evidence="7">
    <location>
        <begin position="1"/>
        <end position="401"/>
    </location>
</feature>
<feature type="transmembrane region" description="Helical" evidence="6">
    <location>
        <begin position="166"/>
        <end position="185"/>
    </location>
</feature>
<proteinExistence type="predicted"/>
<dbReference type="PANTHER" id="PTHR23518">
    <property type="entry name" value="C-METHYLTRANSFERASE"/>
    <property type="match status" value="1"/>
</dbReference>
<dbReference type="STRING" id="521098.Aaci_2906"/>
<dbReference type="Proteomes" id="UP000001917">
    <property type="component" value="Chromosome"/>
</dbReference>
<keyword evidence="2" id="KW-0813">Transport</keyword>
<dbReference type="PROSITE" id="PS50850">
    <property type="entry name" value="MFS"/>
    <property type="match status" value="1"/>
</dbReference>
<dbReference type="Gene3D" id="1.20.1250.20">
    <property type="entry name" value="MFS general substrate transporter like domains"/>
    <property type="match status" value="1"/>
</dbReference>
<dbReference type="GO" id="GO:0022857">
    <property type="term" value="F:transmembrane transporter activity"/>
    <property type="evidence" value="ECO:0007669"/>
    <property type="project" value="InterPro"/>
</dbReference>
<evidence type="ECO:0000256" key="5">
    <source>
        <dbReference type="ARBA" id="ARBA00023136"/>
    </source>
</evidence>
<evidence type="ECO:0000313" key="8">
    <source>
        <dbReference type="EMBL" id="ACV59910.1"/>
    </source>
</evidence>
<feature type="transmembrane region" description="Helical" evidence="6">
    <location>
        <begin position="223"/>
        <end position="246"/>
    </location>
</feature>
<feature type="transmembrane region" description="Helical" evidence="6">
    <location>
        <begin position="74"/>
        <end position="93"/>
    </location>
</feature>
<evidence type="ECO:0000256" key="2">
    <source>
        <dbReference type="ARBA" id="ARBA00022448"/>
    </source>
</evidence>
<dbReference type="InterPro" id="IPR011701">
    <property type="entry name" value="MFS"/>
</dbReference>
<reference evidence="9" key="1">
    <citation type="submission" date="2009-09" db="EMBL/GenBank/DDBJ databases">
        <title>The complete chromosome of Alicyclobacillus acidocaldarius subsp. acidocaldarius DSM 446.</title>
        <authorList>
            <consortium name="US DOE Joint Genome Institute (JGI-PGF)"/>
            <person name="Lucas S."/>
            <person name="Copeland A."/>
            <person name="Lapidus A."/>
            <person name="Glavina del Rio T."/>
            <person name="Dalin E."/>
            <person name="Tice H."/>
            <person name="Bruce D."/>
            <person name="Goodwin L."/>
            <person name="Pitluck S."/>
            <person name="Kyrpides N."/>
            <person name="Mavromatis K."/>
            <person name="Ivanova N."/>
            <person name="Ovchinnikova G."/>
            <person name="Chertkov O."/>
            <person name="Sims D."/>
            <person name="Brettin T."/>
            <person name="Detter J.C."/>
            <person name="Han C."/>
            <person name="Larimer F."/>
            <person name="Land M."/>
            <person name="Hauser L."/>
            <person name="Markowitz V."/>
            <person name="Cheng J.-F."/>
            <person name="Hugenholtz P."/>
            <person name="Woyke T."/>
            <person name="Wu D."/>
            <person name="Pukall R."/>
            <person name="Klenk H.-P."/>
            <person name="Eisen J.A."/>
        </authorList>
    </citation>
    <scope>NUCLEOTIDE SEQUENCE [LARGE SCALE GENOMIC DNA]</scope>
    <source>
        <strain evidence="9">ATCC 27009 / DSM 446 / BCRC 14685 / JCM 5260 / KCTC 1825 / NBRC 15652 / NCIMB 11725 / NRRL B-14509 / 104-IA</strain>
    </source>
</reference>
<reference evidence="8 9" key="2">
    <citation type="journal article" date="2010" name="Stand. Genomic Sci.">
        <title>Complete genome sequence of Alicyclobacillus acidocaldarius type strain (104-IA).</title>
        <authorList>
            <person name="Mavromatis K."/>
            <person name="Sikorski J."/>
            <person name="Lapidus A."/>
            <person name="Glavina Del Rio T."/>
            <person name="Copeland A."/>
            <person name="Tice H."/>
            <person name="Cheng J.F."/>
            <person name="Lucas S."/>
            <person name="Chen F."/>
            <person name="Nolan M."/>
            <person name="Bruce D."/>
            <person name="Goodwin L."/>
            <person name="Pitluck S."/>
            <person name="Ivanova N."/>
            <person name="Ovchinnikova G."/>
            <person name="Pati A."/>
            <person name="Chen A."/>
            <person name="Palaniappan K."/>
            <person name="Land M."/>
            <person name="Hauser L."/>
            <person name="Chang Y.J."/>
            <person name="Jeffries C.D."/>
            <person name="Chain P."/>
            <person name="Meincke L."/>
            <person name="Sims D."/>
            <person name="Chertkov O."/>
            <person name="Han C."/>
            <person name="Brettin T."/>
            <person name="Detter J.C."/>
            <person name="Wahrenburg C."/>
            <person name="Rohde M."/>
            <person name="Pukall R."/>
            <person name="Goker M."/>
            <person name="Bristow J."/>
            <person name="Eisen J.A."/>
            <person name="Markowitz V."/>
            <person name="Hugenholtz P."/>
            <person name="Klenk H.P."/>
            <person name="Kyrpides N.C."/>
        </authorList>
    </citation>
    <scope>NUCLEOTIDE SEQUENCE [LARGE SCALE GENOMIC DNA]</scope>
    <source>
        <strain evidence="9">ATCC 27009 / DSM 446 / BCRC 14685 / JCM 5260 / KCTC 1825 / NBRC 15652 / NCIMB 11725 / NRRL B-14509 / 104-IA</strain>
    </source>
</reference>
<keyword evidence="3 6" id="KW-0812">Transmembrane</keyword>
<feature type="transmembrane region" description="Helical" evidence="6">
    <location>
        <begin position="289"/>
        <end position="306"/>
    </location>
</feature>
<evidence type="ECO:0000313" key="9">
    <source>
        <dbReference type="Proteomes" id="UP000001917"/>
    </source>
</evidence>
<dbReference type="EMBL" id="CP001727">
    <property type="protein sequence ID" value="ACV59910.1"/>
    <property type="molecule type" value="Genomic_DNA"/>
</dbReference>
<feature type="transmembrane region" description="Helical" evidence="6">
    <location>
        <begin position="258"/>
        <end position="277"/>
    </location>
</feature>
<dbReference type="InterPro" id="IPR020846">
    <property type="entry name" value="MFS_dom"/>
</dbReference>
<feature type="transmembrane region" description="Helical" evidence="6">
    <location>
        <begin position="99"/>
        <end position="120"/>
    </location>
</feature>
<evidence type="ECO:0000256" key="6">
    <source>
        <dbReference type="SAM" id="Phobius"/>
    </source>
</evidence>
<dbReference type="HOGENOM" id="CLU_054001_0_0_9"/>
<feature type="transmembrane region" description="Helical" evidence="6">
    <location>
        <begin position="12"/>
        <end position="32"/>
    </location>
</feature>
<dbReference type="Pfam" id="PF07690">
    <property type="entry name" value="MFS_1"/>
    <property type="match status" value="1"/>
</dbReference>
<keyword evidence="9" id="KW-1185">Reference proteome</keyword>
<evidence type="ECO:0000259" key="7">
    <source>
        <dbReference type="PROSITE" id="PS50850"/>
    </source>
</evidence>
<dbReference type="eggNOG" id="COG2211">
    <property type="taxonomic scope" value="Bacteria"/>
</dbReference>
<dbReference type="SUPFAM" id="SSF103473">
    <property type="entry name" value="MFS general substrate transporter"/>
    <property type="match status" value="1"/>
</dbReference>
<evidence type="ECO:0000256" key="1">
    <source>
        <dbReference type="ARBA" id="ARBA00004651"/>
    </source>
</evidence>
<feature type="transmembrane region" description="Helical" evidence="6">
    <location>
        <begin position="132"/>
        <end position="154"/>
    </location>
</feature>
<gene>
    <name evidence="8" type="ordered locus">Aaci_2906</name>
</gene>
<comment type="subcellular location">
    <subcellularLocation>
        <location evidence="1">Cell membrane</location>
        <topology evidence="1">Multi-pass membrane protein</topology>
    </subcellularLocation>
</comment>
<feature type="transmembrane region" description="Helical" evidence="6">
    <location>
        <begin position="44"/>
        <end position="65"/>
    </location>
</feature>
<dbReference type="AlphaFoldDB" id="C8WV73"/>
<accession>C8WV73</accession>
<dbReference type="InterPro" id="IPR036259">
    <property type="entry name" value="MFS_trans_sf"/>
</dbReference>
<keyword evidence="4 6" id="KW-1133">Transmembrane helix</keyword>
<organism evidence="8 9">
    <name type="scientific">Alicyclobacillus acidocaldarius subsp. acidocaldarius (strain ATCC 27009 / DSM 446 / BCRC 14685 / JCM 5260 / KCTC 1825 / NBRC 15652 / NCIMB 11725 / NRRL B-14509 / 104-IA)</name>
    <name type="common">Bacillus acidocaldarius</name>
    <dbReference type="NCBI Taxonomy" id="521098"/>
    <lineage>
        <taxon>Bacteria</taxon>
        <taxon>Bacillati</taxon>
        <taxon>Bacillota</taxon>
        <taxon>Bacilli</taxon>
        <taxon>Bacillales</taxon>
        <taxon>Alicyclobacillaceae</taxon>
        <taxon>Alicyclobacillus</taxon>
    </lineage>
</organism>
<evidence type="ECO:0000256" key="4">
    <source>
        <dbReference type="ARBA" id="ARBA00022989"/>
    </source>
</evidence>
<evidence type="ECO:0000256" key="3">
    <source>
        <dbReference type="ARBA" id="ARBA00022692"/>
    </source>
</evidence>
<dbReference type="KEGG" id="aac:Aaci_2906"/>
<feature type="transmembrane region" description="Helical" evidence="6">
    <location>
        <begin position="349"/>
        <end position="372"/>
    </location>
</feature>
<feature type="transmembrane region" description="Helical" evidence="6">
    <location>
        <begin position="312"/>
        <end position="337"/>
    </location>
</feature>
<name>C8WV73_ALIAD</name>
<sequence>MKTPMPQNPRTCVIAEPLFVIPYNMYTTYASVYMLQLGLTSVDLGWLTTMNLVVQMLSALVSGYVTDRMGRKKALWVVDLVSWSCATLLWAVSHSWWGFALAFFLNGFQRISTTAWYCLLTEDTSANMRSRVFTALQVVATVAGFFSPIAGWLIHRTGVVLGTRLLYLYAFASMTAMIAIRHRGLRETSIGLMRMAETRRLHPRHEWHRIRAAIKALSRNRTLMWLFGVYVMWNVQISIRTTFVTAYQMDALHIPPSFMGLLPALSSLVMAVCLATFARRFQDDHGYHWMQAGIGLLTAATILLAISAPRTFAPTIIATVLSAAGTVFANPFVESLVANAMDDAERSTMLAVLNVLILLSSSPSGAIAGYLYAWHPRLAPVFAALALVASLVCGEAARRAHRRLPTGPSKLDLAP</sequence>
<dbReference type="GO" id="GO:0005886">
    <property type="term" value="C:plasma membrane"/>
    <property type="evidence" value="ECO:0007669"/>
    <property type="project" value="UniProtKB-SubCell"/>
</dbReference>
<dbReference type="PANTHER" id="PTHR23518:SF2">
    <property type="entry name" value="MAJOR FACILITATOR SUPERFAMILY TRANSPORTER"/>
    <property type="match status" value="1"/>
</dbReference>
<protein>
    <submittedName>
        <fullName evidence="8">Major facilitator superfamily MFS_1</fullName>
    </submittedName>
</protein>
<feature type="transmembrane region" description="Helical" evidence="6">
    <location>
        <begin position="378"/>
        <end position="397"/>
    </location>
</feature>
<keyword evidence="5 6" id="KW-0472">Membrane</keyword>